<dbReference type="PANTHER" id="PTHR30329:SF21">
    <property type="entry name" value="LIPOPROTEIN YIAD-RELATED"/>
    <property type="match status" value="1"/>
</dbReference>
<dbReference type="EMBL" id="WJPO01000019">
    <property type="protein sequence ID" value="MRH21777.1"/>
    <property type="molecule type" value="Genomic_DNA"/>
</dbReference>
<evidence type="ECO:0000259" key="7">
    <source>
        <dbReference type="PROSITE" id="PS51123"/>
    </source>
</evidence>
<dbReference type="RefSeq" id="WP_153749071.1">
    <property type="nucleotide sequence ID" value="NZ_BAAADI010000037.1"/>
</dbReference>
<feature type="chain" id="PRO_5032537584" evidence="6">
    <location>
        <begin position="26"/>
        <end position="588"/>
    </location>
</feature>
<dbReference type="Pfam" id="PF00691">
    <property type="entry name" value="OmpA"/>
    <property type="match status" value="1"/>
</dbReference>
<comment type="caution">
    <text evidence="8">The sequence shown here is derived from an EMBL/GenBank/DDBJ whole genome shotgun (WGS) entry which is preliminary data.</text>
</comment>
<dbReference type="InterPro" id="IPR006664">
    <property type="entry name" value="OMP_bac"/>
</dbReference>
<keyword evidence="3" id="KW-0998">Cell outer membrane</keyword>
<feature type="signal peptide" evidence="6">
    <location>
        <begin position="1"/>
        <end position="25"/>
    </location>
</feature>
<evidence type="ECO:0000256" key="5">
    <source>
        <dbReference type="SAM" id="MobiDB-lite"/>
    </source>
</evidence>
<dbReference type="InterPro" id="IPR006665">
    <property type="entry name" value="OmpA-like"/>
</dbReference>
<sequence length="588" mass="62074">MHRPLWKTSTALTLSLSLLQPGHLAAQASPALEACRADPDGEGCDALLLQAGICDADPGLEGCAELLGLDPAPEIMPELVPEPDPEPVPEPEPLAAEPEALPSGIADPAPEAAPVEDAPPEPAPQPLAAPAPAPEPDSPDPAPEPAPPPEAAPPMPAPEPVTEIAPELVPAEAPMASGTFAPPPEPAPKPTVEEAAVLEVLTATPEVAEALDTLDRALGSQARPALVAADTAGDDVGAEAVAPALPAAAALPEATAPATEVEVTARVVTEETSRGADEEFTSTISTSAPREARRDRGMSDLERAGLVALGTLAVGMIVANNRVVASSDDRVVVDRGGGDLAVWRDDDAILRRPGVTERIERFADGSTITTIDRPDGTRLVTIRDATGRTLRRERVEHDGSRMQIFDDTRPFEPVEVSILPAPQVAELRLRPGTDPALFRAILAEIDRQPIGRTFSLAQVREIREVRDLAAEITTDPILFETASAMVRPTEAAKLVDLARVMTALIAENPRELFLVEGHTDATGSAAFNLALSDRRAESVALALTQFFGVPPENMVVQGYGKRFLKVPTLQAEPLNRRVALRRITRLIH</sequence>
<evidence type="ECO:0000256" key="3">
    <source>
        <dbReference type="ARBA" id="ARBA00023237"/>
    </source>
</evidence>
<reference evidence="8 9" key="1">
    <citation type="submission" date="2019-11" db="EMBL/GenBank/DDBJ databases">
        <title>Draft Whole-Genome sequence of the marine photosynthetic bacterium Rhodovulum strictum DSM 11289.</title>
        <authorList>
            <person name="Kyndt J.A."/>
            <person name="Meyer T.E."/>
        </authorList>
    </citation>
    <scope>NUCLEOTIDE SEQUENCE [LARGE SCALE GENOMIC DNA]</scope>
    <source>
        <strain evidence="8 9">DSM 11289</strain>
    </source>
</reference>
<gene>
    <name evidence="8" type="ORF">GH815_12300</name>
</gene>
<organism evidence="8 9">
    <name type="scientific">Rhodovulum strictum</name>
    <dbReference type="NCBI Taxonomy" id="58314"/>
    <lineage>
        <taxon>Bacteria</taxon>
        <taxon>Pseudomonadati</taxon>
        <taxon>Pseudomonadota</taxon>
        <taxon>Alphaproteobacteria</taxon>
        <taxon>Rhodobacterales</taxon>
        <taxon>Paracoccaceae</taxon>
        <taxon>Rhodovulum</taxon>
    </lineage>
</organism>
<comment type="subcellular location">
    <subcellularLocation>
        <location evidence="1">Cell outer membrane</location>
    </subcellularLocation>
</comment>
<protein>
    <submittedName>
        <fullName evidence="8">OmpA family protein</fullName>
    </submittedName>
</protein>
<evidence type="ECO:0000256" key="6">
    <source>
        <dbReference type="SAM" id="SignalP"/>
    </source>
</evidence>
<evidence type="ECO:0000313" key="8">
    <source>
        <dbReference type="EMBL" id="MRH21777.1"/>
    </source>
</evidence>
<feature type="region of interest" description="Disordered" evidence="5">
    <location>
        <begin position="74"/>
        <end position="161"/>
    </location>
</feature>
<feature type="compositionally biased region" description="Low complexity" evidence="5">
    <location>
        <begin position="93"/>
        <end position="116"/>
    </location>
</feature>
<evidence type="ECO:0000256" key="4">
    <source>
        <dbReference type="PROSITE-ProRule" id="PRU00473"/>
    </source>
</evidence>
<keyword evidence="6" id="KW-0732">Signal</keyword>
<evidence type="ECO:0000313" key="9">
    <source>
        <dbReference type="Proteomes" id="UP000466730"/>
    </source>
</evidence>
<name>A0A844BP71_9RHOB</name>
<dbReference type="InterPro" id="IPR036737">
    <property type="entry name" value="OmpA-like_sf"/>
</dbReference>
<dbReference type="Proteomes" id="UP000466730">
    <property type="component" value="Unassembled WGS sequence"/>
</dbReference>
<dbReference type="SUPFAM" id="SSF103088">
    <property type="entry name" value="OmpA-like"/>
    <property type="match status" value="1"/>
</dbReference>
<keyword evidence="2 4" id="KW-0472">Membrane</keyword>
<keyword evidence="9" id="KW-1185">Reference proteome</keyword>
<evidence type="ECO:0000256" key="1">
    <source>
        <dbReference type="ARBA" id="ARBA00004442"/>
    </source>
</evidence>
<proteinExistence type="predicted"/>
<dbReference type="PRINTS" id="PR01021">
    <property type="entry name" value="OMPADOMAIN"/>
</dbReference>
<dbReference type="AlphaFoldDB" id="A0A844BP71"/>
<feature type="region of interest" description="Disordered" evidence="5">
    <location>
        <begin position="269"/>
        <end position="297"/>
    </location>
</feature>
<feature type="domain" description="OmpA-like" evidence="7">
    <location>
        <begin position="466"/>
        <end position="586"/>
    </location>
</feature>
<dbReference type="OrthoDB" id="9792021at2"/>
<dbReference type="Gene3D" id="3.30.1330.60">
    <property type="entry name" value="OmpA-like domain"/>
    <property type="match status" value="1"/>
</dbReference>
<dbReference type="PANTHER" id="PTHR30329">
    <property type="entry name" value="STATOR ELEMENT OF FLAGELLAR MOTOR COMPLEX"/>
    <property type="match status" value="1"/>
</dbReference>
<dbReference type="CDD" id="cd07185">
    <property type="entry name" value="OmpA_C-like"/>
    <property type="match status" value="1"/>
</dbReference>
<accession>A0A844BP71</accession>
<dbReference type="GO" id="GO:0009279">
    <property type="term" value="C:cell outer membrane"/>
    <property type="evidence" value="ECO:0007669"/>
    <property type="project" value="UniProtKB-SubCell"/>
</dbReference>
<evidence type="ECO:0000256" key="2">
    <source>
        <dbReference type="ARBA" id="ARBA00023136"/>
    </source>
</evidence>
<dbReference type="InterPro" id="IPR050330">
    <property type="entry name" value="Bact_OuterMem_StrucFunc"/>
</dbReference>
<feature type="compositionally biased region" description="Pro residues" evidence="5">
    <location>
        <begin position="120"/>
        <end position="159"/>
    </location>
</feature>
<dbReference type="PROSITE" id="PS51123">
    <property type="entry name" value="OMPA_2"/>
    <property type="match status" value="1"/>
</dbReference>